<gene>
    <name evidence="8" type="ORF">J5V48_08860</name>
</gene>
<name>A0ABS7DI87_9GAMM</name>
<evidence type="ECO:0000256" key="1">
    <source>
        <dbReference type="ARBA" id="ARBA00022490"/>
    </source>
</evidence>
<feature type="domain" description="Methyltransferase small N-terminal" evidence="7">
    <location>
        <begin position="9"/>
        <end position="167"/>
    </location>
</feature>
<reference evidence="8 9" key="1">
    <citation type="submission" date="2021-03" db="EMBL/GenBank/DDBJ databases">
        <title>Succinivibrio sp. nov. isolated from feces of cow.</title>
        <authorList>
            <person name="Choi J.-Y."/>
        </authorList>
    </citation>
    <scope>NUCLEOTIDE SEQUENCE [LARGE SCALE GENOMIC DNA]</scope>
    <source>
        <strain evidence="8 9">AGMB01872</strain>
    </source>
</reference>
<proteinExistence type="predicted"/>
<evidence type="ECO:0000313" key="9">
    <source>
        <dbReference type="Proteomes" id="UP000731465"/>
    </source>
</evidence>
<dbReference type="PROSITE" id="PS00092">
    <property type="entry name" value="N6_MTASE"/>
    <property type="match status" value="1"/>
</dbReference>
<feature type="domain" description="Methyltransferase small" evidence="6">
    <location>
        <begin position="187"/>
        <end position="352"/>
    </location>
</feature>
<evidence type="ECO:0000259" key="7">
    <source>
        <dbReference type="Pfam" id="PF08468"/>
    </source>
</evidence>
<dbReference type="InterPro" id="IPR007848">
    <property type="entry name" value="Small_mtfrase_dom"/>
</dbReference>
<keyword evidence="1" id="KW-0963">Cytoplasm</keyword>
<sequence>MANDAIFKLLERNEEIFKDREVLLTGDLLDNTLLTFIKYAKKAVVVVDNFVTFKAMAAMVGKTVSSECEQCIEYKHLKLVFGTDVFAKKQFDSVDTFLIVLSKNKNQTVKLLNSYKEKLKAGAYIYTAGSNDGGAKSADTLLKAVGTVRKVDLARKCTLFKAFFENDYSTYKEIADINVESGDFKAKLMQDPNVFSTGKLDNGTALLLESMQDIIPQGRALDLACGCGIVGLFLSKLGFKNVTSSDVSASALYLTKENAKLNNIDDLRVVPSDMLTDLDEYSLIAVNPPFHIGLDTSTAVTQSMILDAPKHLKDDGVMYLVANAHLGYEKILADAFAKVEIVKRNNSFIVYKAEKK</sequence>
<dbReference type="GO" id="GO:0032259">
    <property type="term" value="P:methylation"/>
    <property type="evidence" value="ECO:0007669"/>
    <property type="project" value="UniProtKB-KW"/>
</dbReference>
<dbReference type="EMBL" id="JAGFNY010000042">
    <property type="protein sequence ID" value="MBW7571002.1"/>
    <property type="molecule type" value="Genomic_DNA"/>
</dbReference>
<evidence type="ECO:0000259" key="6">
    <source>
        <dbReference type="Pfam" id="PF05175"/>
    </source>
</evidence>
<dbReference type="RefSeq" id="WP_219938226.1">
    <property type="nucleotide sequence ID" value="NZ_JAGFNY010000042.1"/>
</dbReference>
<dbReference type="InterPro" id="IPR029063">
    <property type="entry name" value="SAM-dependent_MTases_sf"/>
</dbReference>
<protein>
    <submittedName>
        <fullName evidence="8">Class I SAM-dependent methyltransferase</fullName>
    </submittedName>
</protein>
<dbReference type="GO" id="GO:0008168">
    <property type="term" value="F:methyltransferase activity"/>
    <property type="evidence" value="ECO:0007669"/>
    <property type="project" value="UniProtKB-KW"/>
</dbReference>
<dbReference type="Pfam" id="PF05175">
    <property type="entry name" value="MTS"/>
    <property type="match status" value="1"/>
</dbReference>
<keyword evidence="5" id="KW-0949">S-adenosyl-L-methionine</keyword>
<keyword evidence="3 8" id="KW-0489">Methyltransferase</keyword>
<accession>A0ABS7DI87</accession>
<dbReference type="Gene3D" id="3.40.50.150">
    <property type="entry name" value="Vaccinia Virus protein VP39"/>
    <property type="match status" value="2"/>
</dbReference>
<comment type="caution">
    <text evidence="8">The sequence shown here is derived from an EMBL/GenBank/DDBJ whole genome shotgun (WGS) entry which is preliminary data.</text>
</comment>
<dbReference type="InterPro" id="IPR013675">
    <property type="entry name" value="Mtase_sm_N"/>
</dbReference>
<keyword evidence="4" id="KW-0808">Transferase</keyword>
<evidence type="ECO:0000313" key="8">
    <source>
        <dbReference type="EMBL" id="MBW7571002.1"/>
    </source>
</evidence>
<organism evidence="8 9">
    <name type="scientific">Succinivibrio faecicola</name>
    <dbReference type="NCBI Taxonomy" id="2820300"/>
    <lineage>
        <taxon>Bacteria</taxon>
        <taxon>Pseudomonadati</taxon>
        <taxon>Pseudomonadota</taxon>
        <taxon>Gammaproteobacteria</taxon>
        <taxon>Aeromonadales</taxon>
        <taxon>Succinivibrionaceae</taxon>
        <taxon>Succinivibrio</taxon>
    </lineage>
</organism>
<evidence type="ECO:0000256" key="5">
    <source>
        <dbReference type="ARBA" id="ARBA00022691"/>
    </source>
</evidence>
<dbReference type="InterPro" id="IPR002052">
    <property type="entry name" value="DNA_methylase_N6_adenine_CS"/>
</dbReference>
<dbReference type="PANTHER" id="PTHR47816:SF4">
    <property type="entry name" value="RIBOSOMAL RNA SMALL SUBUNIT METHYLTRANSFERASE C"/>
    <property type="match status" value="1"/>
</dbReference>
<dbReference type="SUPFAM" id="SSF53335">
    <property type="entry name" value="S-adenosyl-L-methionine-dependent methyltransferases"/>
    <property type="match status" value="1"/>
</dbReference>
<evidence type="ECO:0000256" key="4">
    <source>
        <dbReference type="ARBA" id="ARBA00022679"/>
    </source>
</evidence>
<evidence type="ECO:0000256" key="3">
    <source>
        <dbReference type="ARBA" id="ARBA00022603"/>
    </source>
</evidence>
<keyword evidence="2" id="KW-0698">rRNA processing</keyword>
<dbReference type="PANTHER" id="PTHR47816">
    <property type="entry name" value="RIBOSOMAL RNA SMALL SUBUNIT METHYLTRANSFERASE C"/>
    <property type="match status" value="1"/>
</dbReference>
<dbReference type="CDD" id="cd02440">
    <property type="entry name" value="AdoMet_MTases"/>
    <property type="match status" value="1"/>
</dbReference>
<dbReference type="InterPro" id="IPR046977">
    <property type="entry name" value="RsmC/RlmG"/>
</dbReference>
<dbReference type="Pfam" id="PF08468">
    <property type="entry name" value="MTS_N"/>
    <property type="match status" value="1"/>
</dbReference>
<keyword evidence="9" id="KW-1185">Reference proteome</keyword>
<dbReference type="Proteomes" id="UP000731465">
    <property type="component" value="Unassembled WGS sequence"/>
</dbReference>
<evidence type="ECO:0000256" key="2">
    <source>
        <dbReference type="ARBA" id="ARBA00022552"/>
    </source>
</evidence>